<name>A0A9D2QI19_9FIRM</name>
<keyword evidence="1" id="KW-1133">Transmembrane helix</keyword>
<organism evidence="2 3">
    <name type="scientific">Candidatus Eisenbergiella intestinigallinarum</name>
    <dbReference type="NCBI Taxonomy" id="2838549"/>
    <lineage>
        <taxon>Bacteria</taxon>
        <taxon>Bacillati</taxon>
        <taxon>Bacillota</taxon>
        <taxon>Clostridia</taxon>
        <taxon>Lachnospirales</taxon>
        <taxon>Lachnospiraceae</taxon>
        <taxon>Eisenbergiella</taxon>
    </lineage>
</organism>
<evidence type="ECO:0000313" key="3">
    <source>
        <dbReference type="Proteomes" id="UP000823922"/>
    </source>
</evidence>
<comment type="caution">
    <text evidence="2">The sequence shown here is derived from an EMBL/GenBank/DDBJ whole genome shotgun (WGS) entry which is preliminary data.</text>
</comment>
<proteinExistence type="predicted"/>
<keyword evidence="1" id="KW-0472">Membrane</keyword>
<reference evidence="2" key="1">
    <citation type="journal article" date="2021" name="PeerJ">
        <title>Extensive microbial diversity within the chicken gut microbiome revealed by metagenomics and culture.</title>
        <authorList>
            <person name="Gilroy R."/>
            <person name="Ravi A."/>
            <person name="Getino M."/>
            <person name="Pursley I."/>
            <person name="Horton D.L."/>
            <person name="Alikhan N.F."/>
            <person name="Baker D."/>
            <person name="Gharbi K."/>
            <person name="Hall N."/>
            <person name="Watson M."/>
            <person name="Adriaenssens E.M."/>
            <person name="Foster-Nyarko E."/>
            <person name="Jarju S."/>
            <person name="Secka A."/>
            <person name="Antonio M."/>
            <person name="Oren A."/>
            <person name="Chaudhuri R.R."/>
            <person name="La Ragione R."/>
            <person name="Hildebrand F."/>
            <person name="Pallen M.J."/>
        </authorList>
    </citation>
    <scope>NUCLEOTIDE SEQUENCE</scope>
    <source>
        <strain evidence="2">ChiBcec1-1630</strain>
    </source>
</reference>
<sequence>MKKWIAIFIGLAAAVGLMLTATGAWIKSRQMSVAIIGGADGPTSIFVAGKINGAAFMEAGAILVAGGLGIGLLLFLVFRRKRK</sequence>
<feature type="transmembrane region" description="Helical" evidence="1">
    <location>
        <begin position="59"/>
        <end position="78"/>
    </location>
</feature>
<reference evidence="2" key="2">
    <citation type="submission" date="2021-04" db="EMBL/GenBank/DDBJ databases">
        <authorList>
            <person name="Gilroy R."/>
        </authorList>
    </citation>
    <scope>NUCLEOTIDE SEQUENCE</scope>
    <source>
        <strain evidence="2">ChiBcec1-1630</strain>
    </source>
</reference>
<gene>
    <name evidence="2" type="ORF">H9926_08355</name>
</gene>
<dbReference type="EMBL" id="DWVS01000204">
    <property type="protein sequence ID" value="HJC88010.1"/>
    <property type="molecule type" value="Genomic_DNA"/>
</dbReference>
<accession>A0A9D2QI19</accession>
<dbReference type="AlphaFoldDB" id="A0A9D2QI19"/>
<protein>
    <submittedName>
        <fullName evidence="2">Oxaloacetate decarboxylase</fullName>
    </submittedName>
</protein>
<dbReference type="Proteomes" id="UP000823922">
    <property type="component" value="Unassembled WGS sequence"/>
</dbReference>
<keyword evidence="1" id="KW-0812">Transmembrane</keyword>
<evidence type="ECO:0000313" key="2">
    <source>
        <dbReference type="EMBL" id="HJC88010.1"/>
    </source>
</evidence>
<evidence type="ECO:0000256" key="1">
    <source>
        <dbReference type="SAM" id="Phobius"/>
    </source>
</evidence>